<dbReference type="Gene3D" id="3.40.50.410">
    <property type="entry name" value="von Willebrand factor, type A domain"/>
    <property type="match status" value="1"/>
</dbReference>
<proteinExistence type="predicted"/>
<dbReference type="EMBL" id="UINC01000373">
    <property type="protein sequence ID" value="SUZ54185.1"/>
    <property type="molecule type" value="Genomic_DNA"/>
</dbReference>
<dbReference type="Pfam" id="PF01882">
    <property type="entry name" value="DUF58"/>
    <property type="match status" value="1"/>
</dbReference>
<dbReference type="InterPro" id="IPR036465">
    <property type="entry name" value="vWFA_dom_sf"/>
</dbReference>
<dbReference type="CDD" id="cd00198">
    <property type="entry name" value="vWFA"/>
    <property type="match status" value="1"/>
</dbReference>
<dbReference type="SUPFAM" id="SSF53300">
    <property type="entry name" value="vWA-like"/>
    <property type="match status" value="1"/>
</dbReference>
<feature type="domain" description="DUF58" evidence="1">
    <location>
        <begin position="47"/>
        <end position="252"/>
    </location>
</feature>
<dbReference type="AlphaFoldDB" id="A0A381NI03"/>
<accession>A0A381NI03</accession>
<gene>
    <name evidence="2" type="ORF">METZ01_LOCUS7039</name>
</gene>
<reference evidence="2" key="1">
    <citation type="submission" date="2018-05" db="EMBL/GenBank/DDBJ databases">
        <authorList>
            <person name="Lanie J.A."/>
            <person name="Ng W.-L."/>
            <person name="Kazmierczak K.M."/>
            <person name="Andrzejewski T.M."/>
            <person name="Davidsen T.M."/>
            <person name="Wayne K.J."/>
            <person name="Tettelin H."/>
            <person name="Glass J.I."/>
            <person name="Rusch D."/>
            <person name="Podicherti R."/>
            <person name="Tsui H.-C.T."/>
            <person name="Winkler M.E."/>
        </authorList>
    </citation>
    <scope>NUCLEOTIDE SEQUENCE</scope>
</reference>
<dbReference type="PANTHER" id="PTHR33608">
    <property type="entry name" value="BLL2464 PROTEIN"/>
    <property type="match status" value="1"/>
</dbReference>
<dbReference type="PANTHER" id="PTHR33608:SF7">
    <property type="entry name" value="DUF58 DOMAIN-CONTAINING PROTEIN"/>
    <property type="match status" value="1"/>
</dbReference>
<evidence type="ECO:0000313" key="2">
    <source>
        <dbReference type="EMBL" id="SUZ54185.1"/>
    </source>
</evidence>
<name>A0A381NI03_9ZZZZ</name>
<dbReference type="InterPro" id="IPR002881">
    <property type="entry name" value="DUF58"/>
</dbReference>
<protein>
    <recommendedName>
        <fullName evidence="1">DUF58 domain-containing protein</fullName>
    </recommendedName>
</protein>
<organism evidence="2">
    <name type="scientific">marine metagenome</name>
    <dbReference type="NCBI Taxonomy" id="408172"/>
    <lineage>
        <taxon>unclassified sequences</taxon>
        <taxon>metagenomes</taxon>
        <taxon>ecological metagenomes</taxon>
    </lineage>
</organism>
<sequence length="296" mass="34236">MPSGHILTPDIISRLNNLSLKARFVVEGFIVGLHKSPYHGFSVEFSEHRAYGAGDEIRHVDWKLWGKTDRFFIKQFEEETNLKSYLLVDQSLSMTYKSKNMTKLEYAQILAASLGYLMLKQQDAVGLTLFDDRIRVNIPARSKRSHLNIILSQMQNIIAGPETTIAPVLHKTAEAIKKRGLIILISDLFDDPDKVLSGLQHFRYKGHEVIVFHVLDPQELTLDFTQRTRFRDMESGEEIVTDPWHIQSDYQKSMEQFCDYIKSNCRQKNIDYVQLSTDLPLDMALSEYLIKRKRIG</sequence>
<evidence type="ECO:0000259" key="1">
    <source>
        <dbReference type="Pfam" id="PF01882"/>
    </source>
</evidence>